<evidence type="ECO:0008006" key="3">
    <source>
        <dbReference type="Google" id="ProtNLM"/>
    </source>
</evidence>
<accession>A0A0X3BIZ4</accession>
<sequence>MVTTHSPIFVNALAPEEVWILYRSEQGYTQAQRASELRGVKEFVEEGAKLGDLWMEEYFPFDEPEGAGSRVKRADRTIQARLTG</sequence>
<gene>
    <name evidence="1" type="ORF">MMAB1_0769</name>
</gene>
<protein>
    <recommendedName>
        <fullName evidence="3">ATPase AAA-type core domain-containing protein</fullName>
    </recommendedName>
</protein>
<organism evidence="1 2">
    <name type="scientific">Methanoculleus bourgensis</name>
    <dbReference type="NCBI Taxonomy" id="83986"/>
    <lineage>
        <taxon>Archaea</taxon>
        <taxon>Methanobacteriati</taxon>
        <taxon>Methanobacteriota</taxon>
        <taxon>Stenosarchaea group</taxon>
        <taxon>Methanomicrobia</taxon>
        <taxon>Methanomicrobiales</taxon>
        <taxon>Methanomicrobiaceae</taxon>
        <taxon>Methanoculleus</taxon>
    </lineage>
</organism>
<dbReference type="Proteomes" id="UP000069850">
    <property type="component" value="Chromosome 1"/>
</dbReference>
<dbReference type="EMBL" id="LT158599">
    <property type="protein sequence ID" value="CVK31983.1"/>
    <property type="molecule type" value="Genomic_DNA"/>
</dbReference>
<evidence type="ECO:0000313" key="1">
    <source>
        <dbReference type="EMBL" id="CVK31983.1"/>
    </source>
</evidence>
<proteinExistence type="predicted"/>
<dbReference type="KEGG" id="mema:MMAB1_0769"/>
<name>A0A0X3BIZ4_9EURY</name>
<dbReference type="AlphaFoldDB" id="A0A0X3BIZ4"/>
<evidence type="ECO:0000313" key="2">
    <source>
        <dbReference type="Proteomes" id="UP000069850"/>
    </source>
</evidence>
<reference evidence="1 2" key="1">
    <citation type="submission" date="2016-01" db="EMBL/GenBank/DDBJ databases">
        <authorList>
            <person name="Manzoor S."/>
        </authorList>
    </citation>
    <scope>NUCLEOTIDE SEQUENCE [LARGE SCALE GENOMIC DNA]</scope>
    <source>
        <strain evidence="1">Methanoculleus sp MAB1</strain>
    </source>
</reference>